<sequence>MQLIKGALAGLLVGFFAGYMVGERQARPALSDPHAGVPGAPPLSGQPQQPPEGGRTTGTGNPQLMEQLRAVEKLLEKDPNNYEHLVQAGNILYDLNNFLRAIDYYEKARAIRDDSPDVLTDLGVCYRETGNYQKALELFDKAADLKPGHWQSRYNAVVVRLFDLNDAAGAKVELEKLKALNNPQVPDLSGLEGEIARRLGSKSN</sequence>
<dbReference type="Pfam" id="PF13424">
    <property type="entry name" value="TPR_12"/>
    <property type="match status" value="1"/>
</dbReference>
<comment type="caution">
    <text evidence="5">The sequence shown here is derived from an EMBL/GenBank/DDBJ whole genome shotgun (WGS) entry which is preliminary data.</text>
</comment>
<dbReference type="PANTHER" id="PTHR44943:SF8">
    <property type="entry name" value="TPR REPEAT-CONTAINING PROTEIN MJ0263"/>
    <property type="match status" value="1"/>
</dbReference>
<evidence type="ECO:0000256" key="4">
    <source>
        <dbReference type="SAM" id="MobiDB-lite"/>
    </source>
</evidence>
<evidence type="ECO:0000256" key="2">
    <source>
        <dbReference type="ARBA" id="ARBA00022803"/>
    </source>
</evidence>
<feature type="region of interest" description="Disordered" evidence="4">
    <location>
        <begin position="29"/>
        <end position="61"/>
    </location>
</feature>
<dbReference type="Proteomes" id="UP000027284">
    <property type="component" value="Unassembled WGS sequence"/>
</dbReference>
<dbReference type="InterPro" id="IPR011990">
    <property type="entry name" value="TPR-like_helical_dom_sf"/>
</dbReference>
<dbReference type="SUPFAM" id="SSF48452">
    <property type="entry name" value="TPR-like"/>
    <property type="match status" value="1"/>
</dbReference>
<dbReference type="PROSITE" id="PS50293">
    <property type="entry name" value="TPR_REGION"/>
    <property type="match status" value="1"/>
</dbReference>
<dbReference type="Gene3D" id="1.25.40.10">
    <property type="entry name" value="Tetratricopeptide repeat domain"/>
    <property type="match status" value="1"/>
</dbReference>
<dbReference type="AlphaFoldDB" id="A0A062XN56"/>
<evidence type="ECO:0000256" key="3">
    <source>
        <dbReference type="PROSITE-ProRule" id="PRU00339"/>
    </source>
</evidence>
<dbReference type="EMBL" id="JMFG01000015">
    <property type="protein sequence ID" value="KDA53987.1"/>
    <property type="molecule type" value="Genomic_DNA"/>
</dbReference>
<evidence type="ECO:0000313" key="5">
    <source>
        <dbReference type="EMBL" id="KDA53987.1"/>
    </source>
</evidence>
<evidence type="ECO:0000256" key="1">
    <source>
        <dbReference type="ARBA" id="ARBA00022737"/>
    </source>
</evidence>
<dbReference type="STRING" id="1312852.EG19_01965"/>
<reference evidence="5 6" key="1">
    <citation type="submission" date="2014-04" db="EMBL/GenBank/DDBJ databases">
        <title>The Genome Sequence of Thermoanaerobaculum aquaticum MP-01, The First Cultivated Group 23 Acidobacterium.</title>
        <authorList>
            <person name="Stamps B.W."/>
            <person name="Losey N.A."/>
            <person name="Lawson P.A."/>
            <person name="Stevenson B.S."/>
        </authorList>
    </citation>
    <scope>NUCLEOTIDE SEQUENCE [LARGE SCALE GENOMIC DNA]</scope>
    <source>
        <strain evidence="5 6">MP-01</strain>
    </source>
</reference>
<name>A0A062XN56_9BACT</name>
<protein>
    <submittedName>
        <fullName evidence="5">Uncharacterized protein</fullName>
    </submittedName>
</protein>
<organism evidence="5 6">
    <name type="scientific">Thermoanaerobaculum aquaticum</name>
    <dbReference type="NCBI Taxonomy" id="1312852"/>
    <lineage>
        <taxon>Bacteria</taxon>
        <taxon>Pseudomonadati</taxon>
        <taxon>Acidobacteriota</taxon>
        <taxon>Thermoanaerobaculia</taxon>
        <taxon>Thermoanaerobaculales</taxon>
        <taxon>Thermoanaerobaculaceae</taxon>
        <taxon>Thermoanaerobaculum</taxon>
    </lineage>
</organism>
<proteinExistence type="predicted"/>
<dbReference type="PROSITE" id="PS50005">
    <property type="entry name" value="TPR"/>
    <property type="match status" value="1"/>
</dbReference>
<keyword evidence="2 3" id="KW-0802">TPR repeat</keyword>
<gene>
    <name evidence="5" type="ORF">EG19_01965</name>
</gene>
<evidence type="ECO:0000313" key="6">
    <source>
        <dbReference type="Proteomes" id="UP000027284"/>
    </source>
</evidence>
<feature type="repeat" description="TPR" evidence="3">
    <location>
        <begin position="116"/>
        <end position="149"/>
    </location>
</feature>
<dbReference type="InterPro" id="IPR019734">
    <property type="entry name" value="TPR_rpt"/>
</dbReference>
<accession>A0A062XN56</accession>
<keyword evidence="6" id="KW-1185">Reference proteome</keyword>
<dbReference type="PANTHER" id="PTHR44943">
    <property type="entry name" value="CELLULOSE SYNTHASE OPERON PROTEIN C"/>
    <property type="match status" value="1"/>
</dbReference>
<dbReference type="InterPro" id="IPR051685">
    <property type="entry name" value="Ycf3/AcsC/BcsC/TPR_MFPF"/>
</dbReference>
<dbReference type="SMART" id="SM00028">
    <property type="entry name" value="TPR"/>
    <property type="match status" value="2"/>
</dbReference>
<keyword evidence="1" id="KW-0677">Repeat</keyword>